<name>A0ABT9SYV7_9GAMM</name>
<dbReference type="PANTHER" id="PTHR30348">
    <property type="entry name" value="UNCHARACTERIZED PROTEIN YECE"/>
    <property type="match status" value="1"/>
</dbReference>
<proteinExistence type="predicted"/>
<gene>
    <name evidence="1" type="ORF">J2T07_001665</name>
</gene>
<organism evidence="1 2">
    <name type="scientific">Luteibacter jiangsuensis</name>
    <dbReference type="NCBI Taxonomy" id="637577"/>
    <lineage>
        <taxon>Bacteria</taxon>
        <taxon>Pseudomonadati</taxon>
        <taxon>Pseudomonadota</taxon>
        <taxon>Gammaproteobacteria</taxon>
        <taxon>Lysobacterales</taxon>
        <taxon>Rhodanobacteraceae</taxon>
        <taxon>Luteibacter</taxon>
    </lineage>
</organism>
<evidence type="ECO:0000313" key="2">
    <source>
        <dbReference type="Proteomes" id="UP001237737"/>
    </source>
</evidence>
<reference evidence="1 2" key="1">
    <citation type="submission" date="2023-07" db="EMBL/GenBank/DDBJ databases">
        <title>Sorghum-associated microbial communities from plants grown in Nebraska, USA.</title>
        <authorList>
            <person name="Schachtman D."/>
        </authorList>
    </citation>
    <scope>NUCLEOTIDE SEQUENCE [LARGE SCALE GENOMIC DNA]</scope>
    <source>
        <strain evidence="1 2">CC60</strain>
    </source>
</reference>
<dbReference type="InterPro" id="IPR036520">
    <property type="entry name" value="UPF0759_sf"/>
</dbReference>
<dbReference type="RefSeq" id="WP_306848913.1">
    <property type="nucleotide sequence ID" value="NZ_JAUSSK010000002.1"/>
</dbReference>
<protein>
    <submittedName>
        <fullName evidence="1">Uncharacterized protein YecE (DUF72 family)</fullName>
    </submittedName>
</protein>
<dbReference type="EMBL" id="JAUSSK010000002">
    <property type="protein sequence ID" value="MDQ0009488.1"/>
    <property type="molecule type" value="Genomic_DNA"/>
</dbReference>
<sequence length="299" mass="34130">MATTRIGISGWRYSPWRGVFYPSDLVQRDELAYASRQFPTIELNGSFYSLQRPESYRSWYEATPKGFVFAVKGPRFITHTLRLRDIERPLANFFASGVLALREKLGPILWQFPPSFRFEPERFEAFLALLPTNVKAAAALGRRHDMHLKREPFLEVARNHRLRHAVEIRNESFVDPSFIALLRKYGIAFVVADTAGKFPRYFDVTAPFVYVRLHGDEELYASGYGEVALADWARRIRAWRRGAQPAGDPRIARSAPPRRTSRDIYVYFDNDVKVKAPGDAHALAALLCPQVGSERGLAP</sequence>
<comment type="caution">
    <text evidence="1">The sequence shown here is derived from an EMBL/GenBank/DDBJ whole genome shotgun (WGS) entry which is preliminary data.</text>
</comment>
<dbReference type="Pfam" id="PF01904">
    <property type="entry name" value="DUF72"/>
    <property type="match status" value="1"/>
</dbReference>
<accession>A0ABT9SYV7</accession>
<dbReference type="SUPFAM" id="SSF117396">
    <property type="entry name" value="TM1631-like"/>
    <property type="match status" value="1"/>
</dbReference>
<dbReference type="PANTHER" id="PTHR30348:SF4">
    <property type="entry name" value="DUF72 DOMAIN-CONTAINING PROTEIN"/>
    <property type="match status" value="1"/>
</dbReference>
<dbReference type="Gene3D" id="3.20.20.410">
    <property type="entry name" value="Protein of unknown function UPF0759"/>
    <property type="match status" value="1"/>
</dbReference>
<dbReference type="InterPro" id="IPR002763">
    <property type="entry name" value="DUF72"/>
</dbReference>
<evidence type="ECO:0000313" key="1">
    <source>
        <dbReference type="EMBL" id="MDQ0009488.1"/>
    </source>
</evidence>
<keyword evidence="2" id="KW-1185">Reference proteome</keyword>
<dbReference type="Proteomes" id="UP001237737">
    <property type="component" value="Unassembled WGS sequence"/>
</dbReference>